<accession>A0ABP3L1V2</accession>
<evidence type="ECO:0000256" key="9">
    <source>
        <dbReference type="ARBA" id="ARBA00023012"/>
    </source>
</evidence>
<feature type="domain" description="Histidine kinase" evidence="10">
    <location>
        <begin position="1"/>
        <end position="74"/>
    </location>
</feature>
<dbReference type="PANTHER" id="PTHR45453:SF1">
    <property type="entry name" value="PHOSPHATE REGULON SENSOR PROTEIN PHOR"/>
    <property type="match status" value="1"/>
</dbReference>
<dbReference type="InterPro" id="IPR005467">
    <property type="entry name" value="His_kinase_dom"/>
</dbReference>
<keyword evidence="9" id="KW-0902">Two-component regulatory system</keyword>
<comment type="caution">
    <text evidence="11">The sequence shown here is derived from an EMBL/GenBank/DDBJ whole genome shotgun (WGS) entry which is preliminary data.</text>
</comment>
<dbReference type="CDD" id="cd00075">
    <property type="entry name" value="HATPase"/>
    <property type="match status" value="1"/>
</dbReference>
<dbReference type="InterPro" id="IPR036890">
    <property type="entry name" value="HATPase_C_sf"/>
</dbReference>
<name>A0ABP3L1V2_9BACI</name>
<dbReference type="Proteomes" id="UP001500880">
    <property type="component" value="Unassembled WGS sequence"/>
</dbReference>
<dbReference type="EC" id="2.7.13.3" evidence="3"/>
<comment type="catalytic activity">
    <reaction evidence="1">
        <text>ATP + protein L-histidine = ADP + protein N-phospho-L-histidine.</text>
        <dbReference type="EC" id="2.7.13.3"/>
    </reaction>
</comment>
<evidence type="ECO:0000259" key="10">
    <source>
        <dbReference type="PROSITE" id="PS50109"/>
    </source>
</evidence>
<proteinExistence type="predicted"/>
<dbReference type="InterPro" id="IPR003594">
    <property type="entry name" value="HATPase_dom"/>
</dbReference>
<organism evidence="11 12">
    <name type="scientific">Salinibacillus aidingensis</name>
    <dbReference type="NCBI Taxonomy" id="237684"/>
    <lineage>
        <taxon>Bacteria</taxon>
        <taxon>Bacillati</taxon>
        <taxon>Bacillota</taxon>
        <taxon>Bacilli</taxon>
        <taxon>Bacillales</taxon>
        <taxon>Bacillaceae</taxon>
        <taxon>Salinibacillus</taxon>
    </lineage>
</organism>
<evidence type="ECO:0000313" key="11">
    <source>
        <dbReference type="EMBL" id="GAA0489021.1"/>
    </source>
</evidence>
<dbReference type="PROSITE" id="PS50109">
    <property type="entry name" value="HIS_KIN"/>
    <property type="match status" value="1"/>
</dbReference>
<keyword evidence="6" id="KW-0547">Nucleotide-binding</keyword>
<evidence type="ECO:0000313" key="12">
    <source>
        <dbReference type="Proteomes" id="UP001500880"/>
    </source>
</evidence>
<dbReference type="SUPFAM" id="SSF55874">
    <property type="entry name" value="ATPase domain of HSP90 chaperone/DNA topoisomerase II/histidine kinase"/>
    <property type="match status" value="1"/>
</dbReference>
<reference evidence="12" key="1">
    <citation type="journal article" date="2019" name="Int. J. Syst. Evol. Microbiol.">
        <title>The Global Catalogue of Microorganisms (GCM) 10K type strain sequencing project: providing services to taxonomists for standard genome sequencing and annotation.</title>
        <authorList>
            <consortium name="The Broad Institute Genomics Platform"/>
            <consortium name="The Broad Institute Genome Sequencing Center for Infectious Disease"/>
            <person name="Wu L."/>
            <person name="Ma J."/>
        </authorList>
    </citation>
    <scope>NUCLEOTIDE SEQUENCE [LARGE SCALE GENOMIC DNA]</scope>
    <source>
        <strain evidence="12">JCM 12389</strain>
    </source>
</reference>
<evidence type="ECO:0000256" key="8">
    <source>
        <dbReference type="ARBA" id="ARBA00022840"/>
    </source>
</evidence>
<evidence type="ECO:0000256" key="2">
    <source>
        <dbReference type="ARBA" id="ARBA00004370"/>
    </source>
</evidence>
<protein>
    <recommendedName>
        <fullName evidence="3">histidine kinase</fullName>
        <ecNumber evidence="3">2.7.13.3</ecNumber>
    </recommendedName>
</protein>
<dbReference type="InterPro" id="IPR050351">
    <property type="entry name" value="BphY/WalK/GraS-like"/>
</dbReference>
<keyword evidence="8" id="KW-0067">ATP-binding</keyword>
<comment type="subcellular location">
    <subcellularLocation>
        <location evidence="2">Membrane</location>
    </subcellularLocation>
</comment>
<keyword evidence="7" id="KW-0418">Kinase</keyword>
<sequence>MIDISNTGIGIQKKEQTFIFERFYRGENKKYKVSGLGLGLPFSKMIAQALGGDLILLSSSSKGTTFRIILPKSEIIGE</sequence>
<dbReference type="Pfam" id="PF02518">
    <property type="entry name" value="HATPase_c"/>
    <property type="match status" value="1"/>
</dbReference>
<gene>
    <name evidence="11" type="ORF">GCM10008986_13480</name>
</gene>
<evidence type="ECO:0000256" key="4">
    <source>
        <dbReference type="ARBA" id="ARBA00022553"/>
    </source>
</evidence>
<evidence type="ECO:0000256" key="5">
    <source>
        <dbReference type="ARBA" id="ARBA00022679"/>
    </source>
</evidence>
<dbReference type="EMBL" id="BAAADO010000003">
    <property type="protein sequence ID" value="GAA0489021.1"/>
    <property type="molecule type" value="Genomic_DNA"/>
</dbReference>
<evidence type="ECO:0000256" key="6">
    <source>
        <dbReference type="ARBA" id="ARBA00022741"/>
    </source>
</evidence>
<keyword evidence="4" id="KW-0597">Phosphoprotein</keyword>
<dbReference type="Gene3D" id="3.30.565.10">
    <property type="entry name" value="Histidine kinase-like ATPase, C-terminal domain"/>
    <property type="match status" value="1"/>
</dbReference>
<dbReference type="PRINTS" id="PR00344">
    <property type="entry name" value="BCTRLSENSOR"/>
</dbReference>
<dbReference type="PANTHER" id="PTHR45453">
    <property type="entry name" value="PHOSPHATE REGULON SENSOR PROTEIN PHOR"/>
    <property type="match status" value="1"/>
</dbReference>
<evidence type="ECO:0000256" key="3">
    <source>
        <dbReference type="ARBA" id="ARBA00012438"/>
    </source>
</evidence>
<keyword evidence="12" id="KW-1185">Reference proteome</keyword>
<dbReference type="InterPro" id="IPR004358">
    <property type="entry name" value="Sig_transdc_His_kin-like_C"/>
</dbReference>
<keyword evidence="5" id="KW-0808">Transferase</keyword>
<evidence type="ECO:0000256" key="7">
    <source>
        <dbReference type="ARBA" id="ARBA00022777"/>
    </source>
</evidence>
<evidence type="ECO:0000256" key="1">
    <source>
        <dbReference type="ARBA" id="ARBA00000085"/>
    </source>
</evidence>